<evidence type="ECO:0000256" key="1">
    <source>
        <dbReference type="SAM" id="Phobius"/>
    </source>
</evidence>
<proteinExistence type="predicted"/>
<organism evidence="2">
    <name type="scientific">hydrothermal vent metagenome</name>
    <dbReference type="NCBI Taxonomy" id="652676"/>
    <lineage>
        <taxon>unclassified sequences</taxon>
        <taxon>metagenomes</taxon>
        <taxon>ecological metagenomes</taxon>
    </lineage>
</organism>
<reference evidence="2" key="1">
    <citation type="submission" date="2018-06" db="EMBL/GenBank/DDBJ databases">
        <authorList>
            <person name="Zhirakovskaya E."/>
        </authorList>
    </citation>
    <scope>NUCLEOTIDE SEQUENCE</scope>
</reference>
<dbReference type="AlphaFoldDB" id="A0A3B0XS15"/>
<feature type="transmembrane region" description="Helical" evidence="1">
    <location>
        <begin position="172"/>
        <end position="191"/>
    </location>
</feature>
<sequence>MKYFMSLFLLILCIGNTNAAVIYSYTGNSYNEVFGDYLTTMNITGSLILDTKLQSNLVNTEVMVNEFSFSDGINNINSNMETLSNATFSFSTNSSGEIVDWAIYLFNTPFPMISVGDYNNGIETFGSNQYDSAWVYECKTLGVNGGVCPEYLDLDNVGRSYNTPGTWDVQTVPIPMSIWLFLSGGITLISLGRKFKH</sequence>
<keyword evidence="1" id="KW-0812">Transmembrane</keyword>
<keyword evidence="1" id="KW-1133">Transmembrane helix</keyword>
<gene>
    <name evidence="2" type="ORF">MNBD_GAMMA08-1684</name>
</gene>
<dbReference type="EMBL" id="UOFH01000335">
    <property type="protein sequence ID" value="VAW65992.1"/>
    <property type="molecule type" value="Genomic_DNA"/>
</dbReference>
<protein>
    <submittedName>
        <fullName evidence="2">Uncharacterized protein</fullName>
    </submittedName>
</protein>
<accession>A0A3B0XS15</accession>
<name>A0A3B0XS15_9ZZZZ</name>
<keyword evidence="1" id="KW-0472">Membrane</keyword>
<evidence type="ECO:0000313" key="2">
    <source>
        <dbReference type="EMBL" id="VAW65992.1"/>
    </source>
</evidence>